<dbReference type="Pfam" id="PF07732">
    <property type="entry name" value="Cu-oxidase_3"/>
    <property type="match status" value="1"/>
</dbReference>
<feature type="domain" description="Plastocyanin-like" evidence="4">
    <location>
        <begin position="179"/>
        <end position="228"/>
    </location>
</feature>
<dbReference type="PANTHER" id="PTHR37604:SF1">
    <property type="entry name" value="TRANSCRIPTION INITIATION FACTOR TFIID SUBUNIT"/>
    <property type="match status" value="1"/>
</dbReference>
<dbReference type="GO" id="GO:0005507">
    <property type="term" value="F:copper ion binding"/>
    <property type="evidence" value="ECO:0007669"/>
    <property type="project" value="InterPro"/>
</dbReference>
<dbReference type="EMBL" id="JBBNAG010000006">
    <property type="protein sequence ID" value="KAK9125633.1"/>
    <property type="molecule type" value="Genomic_DNA"/>
</dbReference>
<feature type="compositionally biased region" description="Low complexity" evidence="2">
    <location>
        <begin position="25"/>
        <end position="34"/>
    </location>
</feature>
<evidence type="ECO:0000256" key="1">
    <source>
        <dbReference type="ARBA" id="ARBA00010609"/>
    </source>
</evidence>
<evidence type="ECO:0000256" key="2">
    <source>
        <dbReference type="SAM" id="MobiDB-lite"/>
    </source>
</evidence>
<evidence type="ECO:0000313" key="5">
    <source>
        <dbReference type="EMBL" id="KAK9125633.1"/>
    </source>
</evidence>
<dbReference type="SUPFAM" id="SSF49503">
    <property type="entry name" value="Cupredoxins"/>
    <property type="match status" value="1"/>
</dbReference>
<comment type="caution">
    <text evidence="5">The sequence shown here is derived from an EMBL/GenBank/DDBJ whole genome shotgun (WGS) entry which is preliminary data.</text>
</comment>
<evidence type="ECO:0000259" key="4">
    <source>
        <dbReference type="Pfam" id="PF07732"/>
    </source>
</evidence>
<proteinExistence type="inferred from homology"/>
<keyword evidence="6" id="KW-1185">Reference proteome</keyword>
<dbReference type="InterPro" id="IPR008972">
    <property type="entry name" value="Cupredoxin"/>
</dbReference>
<keyword evidence="3" id="KW-1133">Transmembrane helix</keyword>
<name>A0AAP0P0F0_9MAGN</name>
<sequence>MIVHQISSCVHQISRFDEYPPPKPKSSNPTSSSSRLVSLSLSARDCGVWRAWLGDSGYAAFAAFLASQSSWDAFIGTDDSKSRARFGSGLGFGLALRLGRCLSLSPIFFVFFVAWRLRLLILARFEPQFAFCELVWLCGFALHGDDVYFSLEDFGFGSMMGLKLKLAQRFAFNGSVVLKNISRLCGTKPIVTINKRFPVAYTLCKRGDRVLVKVVNHVKYNLSIHWNICMNQKRNQRLATKSETEIRIPSLIPLLIRNGSETECKKSVSDSVANQKRNQRRNS</sequence>
<organism evidence="5 6">
    <name type="scientific">Stephania cephalantha</name>
    <dbReference type="NCBI Taxonomy" id="152367"/>
    <lineage>
        <taxon>Eukaryota</taxon>
        <taxon>Viridiplantae</taxon>
        <taxon>Streptophyta</taxon>
        <taxon>Embryophyta</taxon>
        <taxon>Tracheophyta</taxon>
        <taxon>Spermatophyta</taxon>
        <taxon>Magnoliopsida</taxon>
        <taxon>Ranunculales</taxon>
        <taxon>Menispermaceae</taxon>
        <taxon>Menispermoideae</taxon>
        <taxon>Cissampelideae</taxon>
        <taxon>Stephania</taxon>
    </lineage>
</organism>
<dbReference type="InterPro" id="IPR011707">
    <property type="entry name" value="Cu-oxidase-like_N"/>
</dbReference>
<reference evidence="5 6" key="1">
    <citation type="submission" date="2024-01" db="EMBL/GenBank/DDBJ databases">
        <title>Genome assemblies of Stephania.</title>
        <authorList>
            <person name="Yang L."/>
        </authorList>
    </citation>
    <scope>NUCLEOTIDE SEQUENCE [LARGE SCALE GENOMIC DNA]</scope>
    <source>
        <strain evidence="5">JXDWG</strain>
        <tissue evidence="5">Leaf</tissue>
    </source>
</reference>
<keyword evidence="3" id="KW-0812">Transmembrane</keyword>
<protein>
    <recommendedName>
        <fullName evidence="4">Plastocyanin-like domain-containing protein</fullName>
    </recommendedName>
</protein>
<dbReference type="Proteomes" id="UP001419268">
    <property type="component" value="Unassembled WGS sequence"/>
</dbReference>
<evidence type="ECO:0000313" key="6">
    <source>
        <dbReference type="Proteomes" id="UP001419268"/>
    </source>
</evidence>
<evidence type="ECO:0000256" key="3">
    <source>
        <dbReference type="SAM" id="Phobius"/>
    </source>
</evidence>
<dbReference type="AlphaFoldDB" id="A0AAP0P0F0"/>
<keyword evidence="3" id="KW-0472">Membrane</keyword>
<dbReference type="PANTHER" id="PTHR37604">
    <property type="entry name" value="TRANSCRIPTION INITIATION FACTOR TFIID SUBUNIT"/>
    <property type="match status" value="1"/>
</dbReference>
<feature type="transmembrane region" description="Helical" evidence="3">
    <location>
        <begin position="94"/>
        <end position="115"/>
    </location>
</feature>
<gene>
    <name evidence="5" type="ORF">Scep_014479</name>
</gene>
<comment type="similarity">
    <text evidence="1">Belongs to the multicopper oxidase family.</text>
</comment>
<dbReference type="Gene3D" id="2.60.40.420">
    <property type="entry name" value="Cupredoxins - blue copper proteins"/>
    <property type="match status" value="1"/>
</dbReference>
<accession>A0AAP0P0F0</accession>
<feature type="region of interest" description="Disordered" evidence="2">
    <location>
        <begin position="15"/>
        <end position="34"/>
    </location>
</feature>
<feature type="region of interest" description="Disordered" evidence="2">
    <location>
        <begin position="264"/>
        <end position="283"/>
    </location>
</feature>